<proteinExistence type="predicted"/>
<organism evidence="2 3">
    <name type="scientific">Amblyomma americanum</name>
    <name type="common">Lone star tick</name>
    <dbReference type="NCBI Taxonomy" id="6943"/>
    <lineage>
        <taxon>Eukaryota</taxon>
        <taxon>Metazoa</taxon>
        <taxon>Ecdysozoa</taxon>
        <taxon>Arthropoda</taxon>
        <taxon>Chelicerata</taxon>
        <taxon>Arachnida</taxon>
        <taxon>Acari</taxon>
        <taxon>Parasitiformes</taxon>
        <taxon>Ixodida</taxon>
        <taxon>Ixodoidea</taxon>
        <taxon>Ixodidae</taxon>
        <taxon>Amblyomminae</taxon>
        <taxon>Amblyomma</taxon>
    </lineage>
</organism>
<dbReference type="AlphaFoldDB" id="A0AAQ4EF61"/>
<dbReference type="Proteomes" id="UP001321473">
    <property type="component" value="Unassembled WGS sequence"/>
</dbReference>
<keyword evidence="3" id="KW-1185">Reference proteome</keyword>
<sequence>MFVVGVAVLCVAVQLGRCGDVGPGGFGAADLALGGFGAEQLGFGGGSGAGLLGLAAPGAPLAVPLAASVSFVRQPFVRVGYVARPVVTYLHHPVATVSHTIRPYVSMSQVLVGSNVPLAGVGPGAGGLKAGYGWKK</sequence>
<dbReference type="EMBL" id="JARKHS020016934">
    <property type="protein sequence ID" value="KAK8773427.1"/>
    <property type="molecule type" value="Genomic_DNA"/>
</dbReference>
<reference evidence="2 3" key="1">
    <citation type="journal article" date="2023" name="Arcadia Sci">
        <title>De novo assembly of a long-read Amblyomma americanum tick genome.</title>
        <authorList>
            <person name="Chou S."/>
            <person name="Poskanzer K.E."/>
            <person name="Rollins M."/>
            <person name="Thuy-Boun P.S."/>
        </authorList>
    </citation>
    <scope>NUCLEOTIDE SEQUENCE [LARGE SCALE GENOMIC DNA]</scope>
    <source>
        <strain evidence="2">F_SG_1</strain>
        <tissue evidence="2">Salivary glands</tissue>
    </source>
</reference>
<accession>A0AAQ4EF61</accession>
<feature type="signal peptide" evidence="1">
    <location>
        <begin position="1"/>
        <end position="18"/>
    </location>
</feature>
<evidence type="ECO:0000256" key="1">
    <source>
        <dbReference type="SAM" id="SignalP"/>
    </source>
</evidence>
<name>A0AAQ4EF61_AMBAM</name>
<gene>
    <name evidence="2" type="ORF">V5799_012038</name>
</gene>
<evidence type="ECO:0000313" key="3">
    <source>
        <dbReference type="Proteomes" id="UP001321473"/>
    </source>
</evidence>
<keyword evidence="1" id="KW-0732">Signal</keyword>
<evidence type="ECO:0008006" key="4">
    <source>
        <dbReference type="Google" id="ProtNLM"/>
    </source>
</evidence>
<evidence type="ECO:0000313" key="2">
    <source>
        <dbReference type="EMBL" id="KAK8773427.1"/>
    </source>
</evidence>
<protein>
    <recommendedName>
        <fullName evidence="4">Secreted protein</fullName>
    </recommendedName>
</protein>
<feature type="chain" id="PRO_5042931377" description="Secreted protein" evidence="1">
    <location>
        <begin position="19"/>
        <end position="136"/>
    </location>
</feature>
<comment type="caution">
    <text evidence="2">The sequence shown here is derived from an EMBL/GenBank/DDBJ whole genome shotgun (WGS) entry which is preliminary data.</text>
</comment>